<dbReference type="PRINTS" id="PR00385">
    <property type="entry name" value="P450"/>
</dbReference>
<keyword evidence="6 8" id="KW-0408">Iron</keyword>
<keyword evidence="4 8" id="KW-0479">Metal-binding</keyword>
<accession>W6Q4K2</accession>
<keyword evidence="7 9" id="KW-0503">Monooxygenase</keyword>
<dbReference type="PROSITE" id="PS00086">
    <property type="entry name" value="CYTOCHROME_P450"/>
    <property type="match status" value="1"/>
</dbReference>
<evidence type="ECO:0000256" key="5">
    <source>
        <dbReference type="ARBA" id="ARBA00023002"/>
    </source>
</evidence>
<dbReference type="OrthoDB" id="1470350at2759"/>
<dbReference type="InterPro" id="IPR002401">
    <property type="entry name" value="Cyt_P450_E_grp-I"/>
</dbReference>
<dbReference type="GO" id="GO:0004497">
    <property type="term" value="F:monooxygenase activity"/>
    <property type="evidence" value="ECO:0007669"/>
    <property type="project" value="UniProtKB-KW"/>
</dbReference>
<dbReference type="STRING" id="1365484.W6Q4K2"/>
<dbReference type="Proteomes" id="UP000030686">
    <property type="component" value="Unassembled WGS sequence"/>
</dbReference>
<name>W6Q4K2_PENRF</name>
<dbReference type="CDD" id="cd11058">
    <property type="entry name" value="CYP60B-like"/>
    <property type="match status" value="1"/>
</dbReference>
<dbReference type="InterPro" id="IPR050121">
    <property type="entry name" value="Cytochrome_P450_monoxygenase"/>
</dbReference>
<keyword evidence="5 9" id="KW-0560">Oxidoreductase</keyword>
<dbReference type="GO" id="GO:0005506">
    <property type="term" value="F:iron ion binding"/>
    <property type="evidence" value="ECO:0007669"/>
    <property type="project" value="InterPro"/>
</dbReference>
<dbReference type="InterPro" id="IPR036396">
    <property type="entry name" value="Cyt_P450_sf"/>
</dbReference>
<keyword evidence="11" id="KW-1185">Reference proteome</keyword>
<evidence type="ECO:0000256" key="9">
    <source>
        <dbReference type="RuleBase" id="RU000461"/>
    </source>
</evidence>
<evidence type="ECO:0000256" key="6">
    <source>
        <dbReference type="ARBA" id="ARBA00023004"/>
    </source>
</evidence>
<dbReference type="EMBL" id="HG792015">
    <property type="protein sequence ID" value="CDM29109.1"/>
    <property type="molecule type" value="Genomic_DNA"/>
</dbReference>
<dbReference type="Pfam" id="PF00067">
    <property type="entry name" value="p450"/>
    <property type="match status" value="1"/>
</dbReference>
<gene>
    <name evidence="10" type="ORF">PROQFM164_S01g002920</name>
</gene>
<evidence type="ECO:0000256" key="4">
    <source>
        <dbReference type="ARBA" id="ARBA00022723"/>
    </source>
</evidence>
<dbReference type="PANTHER" id="PTHR24305:SF230">
    <property type="entry name" value="P450, PUTATIVE (EUROFUNG)-RELATED"/>
    <property type="match status" value="1"/>
</dbReference>
<dbReference type="InterPro" id="IPR017972">
    <property type="entry name" value="Cyt_P450_CS"/>
</dbReference>
<dbReference type="OMA" id="HYWVSTI"/>
<evidence type="ECO:0000256" key="3">
    <source>
        <dbReference type="ARBA" id="ARBA00022617"/>
    </source>
</evidence>
<protein>
    <submittedName>
        <fullName evidence="10">Cytochrome P450</fullName>
    </submittedName>
</protein>
<evidence type="ECO:0000256" key="7">
    <source>
        <dbReference type="ARBA" id="ARBA00023033"/>
    </source>
</evidence>
<dbReference type="PANTHER" id="PTHR24305">
    <property type="entry name" value="CYTOCHROME P450"/>
    <property type="match status" value="1"/>
</dbReference>
<evidence type="ECO:0000256" key="8">
    <source>
        <dbReference type="PIRSR" id="PIRSR602401-1"/>
    </source>
</evidence>
<evidence type="ECO:0000256" key="2">
    <source>
        <dbReference type="ARBA" id="ARBA00010617"/>
    </source>
</evidence>
<dbReference type="Gene3D" id="1.10.630.10">
    <property type="entry name" value="Cytochrome P450"/>
    <property type="match status" value="1"/>
</dbReference>
<dbReference type="SUPFAM" id="SSF48264">
    <property type="entry name" value="Cytochrome P450"/>
    <property type="match status" value="1"/>
</dbReference>
<keyword evidence="3 8" id="KW-0349">Heme</keyword>
<dbReference type="AlphaFoldDB" id="W6Q4K2"/>
<dbReference type="PRINTS" id="PR00463">
    <property type="entry name" value="EP450I"/>
</dbReference>
<dbReference type="GO" id="GO:0043386">
    <property type="term" value="P:mycotoxin biosynthetic process"/>
    <property type="evidence" value="ECO:0007669"/>
    <property type="project" value="UniProtKB-ARBA"/>
</dbReference>
<evidence type="ECO:0000313" key="10">
    <source>
        <dbReference type="EMBL" id="CDM29109.1"/>
    </source>
</evidence>
<organism evidence="10 11">
    <name type="scientific">Penicillium roqueforti (strain FM164)</name>
    <dbReference type="NCBI Taxonomy" id="1365484"/>
    <lineage>
        <taxon>Eukaryota</taxon>
        <taxon>Fungi</taxon>
        <taxon>Dikarya</taxon>
        <taxon>Ascomycota</taxon>
        <taxon>Pezizomycotina</taxon>
        <taxon>Eurotiomycetes</taxon>
        <taxon>Eurotiomycetidae</taxon>
        <taxon>Eurotiales</taxon>
        <taxon>Aspergillaceae</taxon>
        <taxon>Penicillium</taxon>
    </lineage>
</organism>
<evidence type="ECO:0000256" key="1">
    <source>
        <dbReference type="ARBA" id="ARBA00001971"/>
    </source>
</evidence>
<dbReference type="GO" id="GO:0016705">
    <property type="term" value="F:oxidoreductase activity, acting on paired donors, with incorporation or reduction of molecular oxygen"/>
    <property type="evidence" value="ECO:0007669"/>
    <property type="project" value="InterPro"/>
</dbReference>
<comment type="cofactor">
    <cofactor evidence="1 8">
        <name>heme</name>
        <dbReference type="ChEBI" id="CHEBI:30413"/>
    </cofactor>
</comment>
<comment type="similarity">
    <text evidence="2 9">Belongs to the cytochrome P450 family.</text>
</comment>
<dbReference type="InterPro" id="IPR001128">
    <property type="entry name" value="Cyt_P450"/>
</dbReference>
<proteinExistence type="inferred from homology"/>
<feature type="binding site" description="axial binding residue" evidence="8">
    <location>
        <position position="438"/>
    </location>
    <ligand>
        <name>heme</name>
        <dbReference type="ChEBI" id="CHEBI:30413"/>
    </ligand>
    <ligandPart>
        <name>Fe</name>
        <dbReference type="ChEBI" id="CHEBI:18248"/>
    </ligandPart>
</feature>
<dbReference type="GO" id="GO:0020037">
    <property type="term" value="F:heme binding"/>
    <property type="evidence" value="ECO:0007669"/>
    <property type="project" value="InterPro"/>
</dbReference>
<sequence>MLTTIFLLAILFFCIFLLNIIRALYFHPLSNLPGPKIWVAFPITRFIALSQGRLETKMRDFHKRYGEVVRFGPNEVSFITAQAWKDIYGHGHRQLPKVLHSTSNPSDIISANDADHSRLRMSLAHAFSAKGLQSQEPIITKYVDLLIEKLRIIAASPIPEADMVKWYNLTTFDILGDLAFGEPFGGLESSKYHYWVSTIFQAIRGMSLVSFKDAYPFLFRILSLFVDSKSLMSARKRQIEFSRATIQKRLQFQGDRECTDFIDSMLRQRGDSNNEITEEELEANSNVLVIGGSETTATLLSGITYWLLRTPHAMEKLTREIRSAMKTEKHITISSTANLPYMLACLKEALRIYPPAPSGQQRITLGPGPTNISGYVVPRNTKVSVHQYAAYQSPMNFYAPDKFMPERWLEDARDDLSSPFYNDNRDILQPFSVGPRNCIGRELAYSESRVILARVLWSFDLKFHEKSGEWDKQRSYLLWEKPPLICKLKLSDKDIWRTAHET</sequence>
<reference evidence="10" key="1">
    <citation type="journal article" date="2014" name="Nat. Commun.">
        <title>Multiple recent horizontal transfers of a large genomic region in cheese making fungi.</title>
        <authorList>
            <person name="Cheeseman K."/>
            <person name="Ropars J."/>
            <person name="Renault P."/>
            <person name="Dupont J."/>
            <person name="Gouzy J."/>
            <person name="Branca A."/>
            <person name="Abraham A.L."/>
            <person name="Ceppi M."/>
            <person name="Conseiller E."/>
            <person name="Debuchy R."/>
            <person name="Malagnac F."/>
            <person name="Goarin A."/>
            <person name="Silar P."/>
            <person name="Lacoste S."/>
            <person name="Sallet E."/>
            <person name="Bensimon A."/>
            <person name="Giraud T."/>
            <person name="Brygoo Y."/>
        </authorList>
    </citation>
    <scope>NUCLEOTIDE SEQUENCE [LARGE SCALE GENOMIC DNA]</scope>
    <source>
        <strain evidence="10">FM164</strain>
    </source>
</reference>
<evidence type="ECO:0000313" key="11">
    <source>
        <dbReference type="Proteomes" id="UP000030686"/>
    </source>
</evidence>